<protein>
    <submittedName>
        <fullName evidence="1">Uncharacterized protein</fullName>
    </submittedName>
</protein>
<organism evidence="1 2">
    <name type="scientific">Anoxynatronum buryatiense</name>
    <dbReference type="NCBI Taxonomy" id="489973"/>
    <lineage>
        <taxon>Bacteria</taxon>
        <taxon>Bacillati</taxon>
        <taxon>Bacillota</taxon>
        <taxon>Clostridia</taxon>
        <taxon>Eubacteriales</taxon>
        <taxon>Clostridiaceae</taxon>
        <taxon>Anoxynatronum</taxon>
    </lineage>
</organism>
<accession>A0AA45WUK1</accession>
<comment type="caution">
    <text evidence="1">The sequence shown here is derived from an EMBL/GenBank/DDBJ whole genome shotgun (WGS) entry which is preliminary data.</text>
</comment>
<dbReference type="Proteomes" id="UP001158066">
    <property type="component" value="Unassembled WGS sequence"/>
</dbReference>
<dbReference type="RefSeq" id="WP_283408452.1">
    <property type="nucleotide sequence ID" value="NZ_FXUF01000003.1"/>
</dbReference>
<proteinExistence type="predicted"/>
<evidence type="ECO:0000313" key="1">
    <source>
        <dbReference type="EMBL" id="SMP47864.1"/>
    </source>
</evidence>
<gene>
    <name evidence="1" type="ORF">SAMN06296020_103181</name>
</gene>
<dbReference type="AlphaFoldDB" id="A0AA45WUK1"/>
<reference evidence="1" key="1">
    <citation type="submission" date="2017-05" db="EMBL/GenBank/DDBJ databases">
        <authorList>
            <person name="Varghese N."/>
            <person name="Submissions S."/>
        </authorList>
    </citation>
    <scope>NUCLEOTIDE SEQUENCE</scope>
    <source>
        <strain evidence="1">Su22</strain>
    </source>
</reference>
<sequence length="151" mass="17275">MIEVREMKKGEDSKLMNFLQNQVEECLSFNVGDRFFLFLDNDHLKGFLAIRKVGEQIYQLLYLETAGQDPAIQDGLMRTTLNALYRKSVEWVIADRSFHEKLIVLQDAFIPTDQVPIVTIDFQDSFTNLHNQNMLAAKPAVIFEGTCRGGS</sequence>
<dbReference type="EMBL" id="FXUF01000003">
    <property type="protein sequence ID" value="SMP47864.1"/>
    <property type="molecule type" value="Genomic_DNA"/>
</dbReference>
<keyword evidence="2" id="KW-1185">Reference proteome</keyword>
<evidence type="ECO:0000313" key="2">
    <source>
        <dbReference type="Proteomes" id="UP001158066"/>
    </source>
</evidence>
<name>A0AA45WUK1_9CLOT</name>